<proteinExistence type="predicted"/>
<evidence type="ECO:0000256" key="1">
    <source>
        <dbReference type="ARBA" id="ARBA00004651"/>
    </source>
</evidence>
<dbReference type="EMBL" id="CP018082">
    <property type="protein sequence ID" value="APE38330.1"/>
    <property type="molecule type" value="Genomic_DNA"/>
</dbReference>
<keyword evidence="3" id="KW-1003">Cell membrane</keyword>
<feature type="transmembrane region" description="Helical" evidence="7">
    <location>
        <begin position="12"/>
        <end position="34"/>
    </location>
</feature>
<keyword evidence="10" id="KW-1185">Reference proteome</keyword>
<feature type="transmembrane region" description="Helical" evidence="7">
    <location>
        <begin position="298"/>
        <end position="320"/>
    </location>
</feature>
<dbReference type="PANTHER" id="PTHR42718">
    <property type="entry name" value="MAJOR FACILITATOR SUPERFAMILY MULTIDRUG TRANSPORTER MFSC"/>
    <property type="match status" value="1"/>
</dbReference>
<feature type="transmembrane region" description="Helical" evidence="7">
    <location>
        <begin position="426"/>
        <end position="445"/>
    </location>
</feature>
<gene>
    <name evidence="9" type="ORF">BOX37_14240</name>
</gene>
<dbReference type="RefSeq" id="WP_071931500.1">
    <property type="nucleotide sequence ID" value="NZ_CP018082.1"/>
</dbReference>
<dbReference type="KEGG" id="nsl:BOX37_14240"/>
<dbReference type="InterPro" id="IPR011701">
    <property type="entry name" value="MFS"/>
</dbReference>
<dbReference type="GO" id="GO:0005886">
    <property type="term" value="C:plasma membrane"/>
    <property type="evidence" value="ECO:0007669"/>
    <property type="project" value="UniProtKB-SubCell"/>
</dbReference>
<evidence type="ECO:0000313" key="10">
    <source>
        <dbReference type="Proteomes" id="UP000183810"/>
    </source>
</evidence>
<feature type="transmembrane region" description="Helical" evidence="7">
    <location>
        <begin position="110"/>
        <end position="131"/>
    </location>
</feature>
<feature type="transmembrane region" description="Helical" evidence="7">
    <location>
        <begin position="332"/>
        <end position="354"/>
    </location>
</feature>
<keyword evidence="5 7" id="KW-1133">Transmembrane helix</keyword>
<sequence length="467" mass="47601">MPHDPQPRRWRVLALLATAFFMTILDSTIVVTALPSIAADLGMDDVGGQWVVTAYVLAFGALLLFFGRVADLLGRRRMFIGGNALWVAASLLCGLAPSGELLIAGRGLQGLAAAVIAPAALSIVMVTFPAGPERNKALALWGGLGGVGATVGLVLGGLITDGLGWEFIFFVNVPVGIVVGALSLSLLRESREAGAPRTFDVAGAVLVTAALSLLVYAITQIPTVGWSHPRTLGLFVVACVFGGLLIVVESRCAAPLVPGRILRSRLLIGGNLLIFTAGMAVDGLLITLTAYVQRVLEWSALQFGLLAAVMTVTSVVAIVAVERSIDHIGMKWAAVAGSTLLGAGCLILVSTAGAVGSVSILVAGLLVFGAGMGAAFVSAQIAALTDVRAGHSGLAAGLVDTSFSIGSCLGVALATTAALIGGYQTAFAATAVIAAVGVVIGLTLLHRPSRTADEVPDLADELVNDRL</sequence>
<keyword evidence="6 7" id="KW-0472">Membrane</keyword>
<feature type="transmembrane region" description="Helical" evidence="7">
    <location>
        <begin position="78"/>
        <end position="98"/>
    </location>
</feature>
<dbReference type="Gene3D" id="1.20.1250.20">
    <property type="entry name" value="MFS general substrate transporter like domains"/>
    <property type="match status" value="1"/>
</dbReference>
<dbReference type="SUPFAM" id="SSF103473">
    <property type="entry name" value="MFS general substrate transporter"/>
    <property type="match status" value="1"/>
</dbReference>
<dbReference type="AlphaFoldDB" id="A0A1J0W228"/>
<dbReference type="Gene3D" id="1.20.1720.10">
    <property type="entry name" value="Multidrug resistance protein D"/>
    <property type="match status" value="1"/>
</dbReference>
<feature type="transmembrane region" description="Helical" evidence="7">
    <location>
        <begin position="360"/>
        <end position="382"/>
    </location>
</feature>
<reference evidence="9" key="1">
    <citation type="submission" date="2016-11" db="EMBL/GenBank/DDBJ databases">
        <authorList>
            <person name="Jaros S."/>
            <person name="Januszkiewicz K."/>
            <person name="Wedrychowicz H."/>
        </authorList>
    </citation>
    <scope>NUCLEOTIDE SEQUENCE [LARGE SCALE GENOMIC DNA]</scope>
    <source>
        <strain evidence="9">Y48</strain>
    </source>
</reference>
<feature type="transmembrane region" description="Helical" evidence="7">
    <location>
        <begin position="46"/>
        <end position="66"/>
    </location>
</feature>
<feature type="transmembrane region" description="Helical" evidence="7">
    <location>
        <begin position="138"/>
        <end position="159"/>
    </location>
</feature>
<dbReference type="PROSITE" id="PS50850">
    <property type="entry name" value="MFS"/>
    <property type="match status" value="1"/>
</dbReference>
<organism evidence="9 10">
    <name type="scientific">Nocardia mangyaensis</name>
    <dbReference type="NCBI Taxonomy" id="2213200"/>
    <lineage>
        <taxon>Bacteria</taxon>
        <taxon>Bacillati</taxon>
        <taxon>Actinomycetota</taxon>
        <taxon>Actinomycetes</taxon>
        <taxon>Mycobacteriales</taxon>
        <taxon>Nocardiaceae</taxon>
        <taxon>Nocardia</taxon>
    </lineage>
</organism>
<name>A0A1J0W228_9NOCA</name>
<keyword evidence="2" id="KW-0813">Transport</keyword>
<feature type="transmembrane region" description="Helical" evidence="7">
    <location>
        <begin position="199"/>
        <end position="219"/>
    </location>
</feature>
<dbReference type="InterPro" id="IPR020846">
    <property type="entry name" value="MFS_dom"/>
</dbReference>
<feature type="transmembrane region" description="Helical" evidence="7">
    <location>
        <begin position="266"/>
        <end position="292"/>
    </location>
</feature>
<evidence type="ECO:0000256" key="3">
    <source>
        <dbReference type="ARBA" id="ARBA00022475"/>
    </source>
</evidence>
<evidence type="ECO:0000256" key="2">
    <source>
        <dbReference type="ARBA" id="ARBA00022448"/>
    </source>
</evidence>
<evidence type="ECO:0000259" key="8">
    <source>
        <dbReference type="PROSITE" id="PS50850"/>
    </source>
</evidence>
<evidence type="ECO:0000256" key="4">
    <source>
        <dbReference type="ARBA" id="ARBA00022692"/>
    </source>
</evidence>
<feature type="transmembrane region" description="Helical" evidence="7">
    <location>
        <begin position="165"/>
        <end position="187"/>
    </location>
</feature>
<feature type="transmembrane region" description="Helical" evidence="7">
    <location>
        <begin position="394"/>
        <end position="420"/>
    </location>
</feature>
<accession>A0A1J0W228</accession>
<evidence type="ECO:0000256" key="6">
    <source>
        <dbReference type="ARBA" id="ARBA00023136"/>
    </source>
</evidence>
<dbReference type="PANTHER" id="PTHR42718:SF46">
    <property type="entry name" value="BLR6921 PROTEIN"/>
    <property type="match status" value="1"/>
</dbReference>
<evidence type="ECO:0000256" key="7">
    <source>
        <dbReference type="SAM" id="Phobius"/>
    </source>
</evidence>
<comment type="subcellular location">
    <subcellularLocation>
        <location evidence="1">Cell membrane</location>
        <topology evidence="1">Multi-pass membrane protein</topology>
    </subcellularLocation>
</comment>
<evidence type="ECO:0000313" key="9">
    <source>
        <dbReference type="EMBL" id="APE38330.1"/>
    </source>
</evidence>
<feature type="transmembrane region" description="Helical" evidence="7">
    <location>
        <begin position="231"/>
        <end position="254"/>
    </location>
</feature>
<feature type="domain" description="Major facilitator superfamily (MFS) profile" evidence="8">
    <location>
        <begin position="12"/>
        <end position="449"/>
    </location>
</feature>
<evidence type="ECO:0000256" key="5">
    <source>
        <dbReference type="ARBA" id="ARBA00022989"/>
    </source>
</evidence>
<keyword evidence="4 7" id="KW-0812">Transmembrane</keyword>
<protein>
    <recommendedName>
        <fullName evidence="8">Major facilitator superfamily (MFS) profile domain-containing protein</fullName>
    </recommendedName>
</protein>
<dbReference type="InterPro" id="IPR036259">
    <property type="entry name" value="MFS_trans_sf"/>
</dbReference>
<dbReference type="Proteomes" id="UP000183810">
    <property type="component" value="Chromosome"/>
</dbReference>
<dbReference type="Pfam" id="PF07690">
    <property type="entry name" value="MFS_1"/>
    <property type="match status" value="2"/>
</dbReference>
<dbReference type="CDD" id="cd17321">
    <property type="entry name" value="MFS_MMR_MDR_like"/>
    <property type="match status" value="1"/>
</dbReference>
<dbReference type="GO" id="GO:0022857">
    <property type="term" value="F:transmembrane transporter activity"/>
    <property type="evidence" value="ECO:0007669"/>
    <property type="project" value="InterPro"/>
</dbReference>